<feature type="signal peptide" evidence="2">
    <location>
        <begin position="1"/>
        <end position="17"/>
    </location>
</feature>
<dbReference type="InterPro" id="IPR008929">
    <property type="entry name" value="Chondroitin_lyas"/>
</dbReference>
<dbReference type="RefSeq" id="WP_274148553.1">
    <property type="nucleotide sequence ID" value="NZ_CP117811.1"/>
</dbReference>
<proteinExistence type="predicted"/>
<evidence type="ECO:0000313" key="5">
    <source>
        <dbReference type="EMBL" id="WDE95205.1"/>
    </source>
</evidence>
<dbReference type="InterPro" id="IPR032518">
    <property type="entry name" value="HepII_N"/>
</dbReference>
<dbReference type="EMBL" id="CP117811">
    <property type="protein sequence ID" value="WDE95205.1"/>
    <property type="molecule type" value="Genomic_DNA"/>
</dbReference>
<sequence length="815" mass="93728">MKFFQCCVLFLSLSLWAEPYSPFPKYRSQAFPNQDTVHINPPPFLWPAKTRTSSYVVEISRDENFTKIEKISKQLLQACYINDEKFSPGKWFWRLVHEDGQVAGPYSFKITDQPVFVTPSYEVFENNIPSSHPRFLTQKSELEQKQILLKDSTFQEEILSQSKIFINQAVPSPQAMNIPKGELKPHEHKRLLINKAKSFLGRRLLQCSYLSSAYLINRDEKFAEKAVENALFIANLDKKYQHLNDFTESMCLNSLVIVFDNCYDYLNEQQKQKMLEKIQDFSSNYYAHMRNNVEMRVFDNHAWQKTINTLFKSALVSKGHLPEANEWLEFCYEIWRARAPASGFNLDGAWVNGSGYFTANIVTLIQMPTLLSRYTGVNFFEHPWFKNAPYALMMTWPANSYSSGFGDGHGSPTNPRWKQAMLVKAIASETQNGEAQWFYEEMKSDPQCNKQLHAKNNPKHPLDVEFIEWFAVVENNKEPQVKIPRDLTAALFPNSGFASLHSNYLEPDKNIFISLRSSLYGSGSHTSCDQNAFNIIAGGEALFLGAGHYTNFSDKHNLLQYRHTRGANSILADKIGQSIGTHSYGEIIHFEDKEDYTYVVADASAAYSGKITDPMWHKKMKEAGVEASRENAYGETGLKKFIRHLIYIKPSTLIIYDDLEADKPITWTWMLHSPQEMTLDDNFLYASNSQFKSRVSTFSEQALAKELSDKFYSPAINWSQRKIHGEIVEYDNQWHFEASTPKLRKTAFLSIIQLKPKNQKFQELKIKTAGKVIFGDWKIIADLSAKNGIKLIKNNQLLLSSFQKSENNHVAKLEE</sequence>
<keyword evidence="6" id="KW-1185">Reference proteome</keyword>
<feature type="domain" description="Heparinase II N-terminal" evidence="4">
    <location>
        <begin position="26"/>
        <end position="444"/>
    </location>
</feature>
<dbReference type="SUPFAM" id="SSF48230">
    <property type="entry name" value="Chondroitin AC/alginate lyase"/>
    <property type="match status" value="1"/>
</dbReference>
<dbReference type="InterPro" id="IPR012480">
    <property type="entry name" value="Hepar_II_III_C"/>
</dbReference>
<evidence type="ECO:0000256" key="2">
    <source>
        <dbReference type="SAM" id="SignalP"/>
    </source>
</evidence>
<dbReference type="Gene3D" id="2.60.40.10">
    <property type="entry name" value="Immunoglobulins"/>
    <property type="match status" value="1"/>
</dbReference>
<dbReference type="Gene3D" id="1.50.10.100">
    <property type="entry name" value="Chondroitin AC/alginate lyase"/>
    <property type="match status" value="1"/>
</dbReference>
<evidence type="ECO:0000259" key="4">
    <source>
        <dbReference type="Pfam" id="PF16332"/>
    </source>
</evidence>
<gene>
    <name evidence="5" type="ORF">PQO03_05650</name>
</gene>
<dbReference type="InterPro" id="IPR013783">
    <property type="entry name" value="Ig-like_fold"/>
</dbReference>
<feature type="domain" description="Heparinase II/III-like C-terminal" evidence="3">
    <location>
        <begin position="488"/>
        <end position="731"/>
    </location>
</feature>
<evidence type="ECO:0000259" key="3">
    <source>
        <dbReference type="Pfam" id="PF07940"/>
    </source>
</evidence>
<dbReference type="Gene3D" id="2.70.98.70">
    <property type="match status" value="1"/>
</dbReference>
<name>A0ABY7VMG7_9BACT</name>
<feature type="chain" id="PRO_5045268826" evidence="2">
    <location>
        <begin position="18"/>
        <end position="815"/>
    </location>
</feature>
<protein>
    <submittedName>
        <fullName evidence="5">DUF4962 domain-containing protein</fullName>
    </submittedName>
</protein>
<dbReference type="Proteomes" id="UP001214250">
    <property type="component" value="Chromosome 1"/>
</dbReference>
<dbReference type="Pfam" id="PF16332">
    <property type="entry name" value="DUF4962"/>
    <property type="match status" value="1"/>
</dbReference>
<accession>A0ABY7VMG7</accession>
<reference evidence="5 6" key="1">
    <citation type="submission" date="2023-02" db="EMBL/GenBank/DDBJ databases">
        <title>Genome sequence of Lentisphaera profundi SAORIC-696.</title>
        <authorList>
            <person name="Kim e."/>
            <person name="Cho J.-C."/>
            <person name="Choi A."/>
            <person name="Kang I."/>
        </authorList>
    </citation>
    <scope>NUCLEOTIDE SEQUENCE [LARGE SCALE GENOMIC DNA]</scope>
    <source>
        <strain evidence="5 6">SAORIC-696</strain>
    </source>
</reference>
<comment type="subcellular location">
    <subcellularLocation>
        <location evidence="1">Cell envelope</location>
    </subcellularLocation>
</comment>
<keyword evidence="2" id="KW-0732">Signal</keyword>
<evidence type="ECO:0000313" key="6">
    <source>
        <dbReference type="Proteomes" id="UP001214250"/>
    </source>
</evidence>
<organism evidence="5 6">
    <name type="scientific">Lentisphaera profundi</name>
    <dbReference type="NCBI Taxonomy" id="1658616"/>
    <lineage>
        <taxon>Bacteria</taxon>
        <taxon>Pseudomonadati</taxon>
        <taxon>Lentisphaerota</taxon>
        <taxon>Lentisphaeria</taxon>
        <taxon>Lentisphaerales</taxon>
        <taxon>Lentisphaeraceae</taxon>
        <taxon>Lentisphaera</taxon>
    </lineage>
</organism>
<evidence type="ECO:0000256" key="1">
    <source>
        <dbReference type="ARBA" id="ARBA00004196"/>
    </source>
</evidence>
<dbReference type="Pfam" id="PF07940">
    <property type="entry name" value="Hepar_II_III_C"/>
    <property type="match status" value="1"/>
</dbReference>